<gene>
    <name evidence="1" type="ORF">DARMORV10_C05P23650.1</name>
</gene>
<organism evidence="1">
    <name type="scientific">Brassica napus</name>
    <name type="common">Rape</name>
    <dbReference type="NCBI Taxonomy" id="3708"/>
    <lineage>
        <taxon>Eukaryota</taxon>
        <taxon>Viridiplantae</taxon>
        <taxon>Streptophyta</taxon>
        <taxon>Embryophyta</taxon>
        <taxon>Tracheophyta</taxon>
        <taxon>Spermatophyta</taxon>
        <taxon>Magnoliopsida</taxon>
        <taxon>eudicotyledons</taxon>
        <taxon>Gunneridae</taxon>
        <taxon>Pentapetalae</taxon>
        <taxon>rosids</taxon>
        <taxon>malvids</taxon>
        <taxon>Brassicales</taxon>
        <taxon>Brassicaceae</taxon>
        <taxon>Brassiceae</taxon>
        <taxon>Brassica</taxon>
    </lineage>
</organism>
<dbReference type="Proteomes" id="UP001295469">
    <property type="component" value="Chromosome C05"/>
</dbReference>
<feature type="non-terminal residue" evidence="1">
    <location>
        <position position="1"/>
    </location>
</feature>
<accession>A0A816KZF1</accession>
<evidence type="ECO:0000313" key="1">
    <source>
        <dbReference type="EMBL" id="CAF1928053.1"/>
    </source>
</evidence>
<dbReference type="AlphaFoldDB" id="A0A816KZF1"/>
<sequence>LSLFSHQTSFTKERDEFCFSDAGPFPALGLWEAVATIALASPAFVSGKR</sequence>
<name>A0A816KZF1_BRANA</name>
<protein>
    <submittedName>
        <fullName evidence="1">(rape) hypothetical protein</fullName>
    </submittedName>
</protein>
<proteinExistence type="predicted"/>
<dbReference type="EMBL" id="HG994369">
    <property type="protein sequence ID" value="CAF1928053.1"/>
    <property type="molecule type" value="Genomic_DNA"/>
</dbReference>
<reference evidence="1" key="1">
    <citation type="submission" date="2021-01" db="EMBL/GenBank/DDBJ databases">
        <authorList>
            <consortium name="Genoscope - CEA"/>
            <person name="William W."/>
        </authorList>
    </citation>
    <scope>NUCLEOTIDE SEQUENCE</scope>
</reference>